<dbReference type="OrthoDB" id="4001642at2759"/>
<dbReference type="GO" id="GO:0000917">
    <property type="term" value="P:division septum assembly"/>
    <property type="evidence" value="ECO:0007669"/>
    <property type="project" value="TreeGrafter"/>
</dbReference>
<reference evidence="2" key="1">
    <citation type="submission" date="2014-03" db="EMBL/GenBank/DDBJ databases">
        <authorList>
            <person name="Casaregola S."/>
        </authorList>
    </citation>
    <scope>NUCLEOTIDE SEQUENCE [LARGE SCALE GENOMIC DNA]</scope>
    <source>
        <strain evidence="2">CLIB 918</strain>
    </source>
</reference>
<accession>A0A0J9XIF5</accession>
<comment type="caution">
    <text evidence="2">The sequence shown here is derived from an EMBL/GenBank/DDBJ whole genome shotgun (WGS) entry which is preliminary data.</text>
</comment>
<dbReference type="InterPro" id="IPR053060">
    <property type="entry name" value="Cytokinesis_Signaling_Reg"/>
</dbReference>
<evidence type="ECO:0000313" key="2">
    <source>
        <dbReference type="EMBL" id="CDO57213.1"/>
    </source>
</evidence>
<dbReference type="SMART" id="SM01017">
    <property type="entry name" value="Arrestin_C"/>
    <property type="match status" value="1"/>
</dbReference>
<dbReference type="Gene3D" id="2.60.40.640">
    <property type="match status" value="1"/>
</dbReference>
<organism evidence="2 3">
    <name type="scientific">Geotrichum candidum</name>
    <name type="common">Oospora lactis</name>
    <name type="synonym">Dipodascus geotrichum</name>
    <dbReference type="NCBI Taxonomy" id="1173061"/>
    <lineage>
        <taxon>Eukaryota</taxon>
        <taxon>Fungi</taxon>
        <taxon>Dikarya</taxon>
        <taxon>Ascomycota</taxon>
        <taxon>Saccharomycotina</taxon>
        <taxon>Dipodascomycetes</taxon>
        <taxon>Dipodascales</taxon>
        <taxon>Dipodascaceae</taxon>
        <taxon>Geotrichum</taxon>
    </lineage>
</organism>
<gene>
    <name evidence="2" type="ORF">BN980_GECA19s01638g</name>
</gene>
<dbReference type="GO" id="GO:0000935">
    <property type="term" value="C:division septum"/>
    <property type="evidence" value="ECO:0007669"/>
    <property type="project" value="TreeGrafter"/>
</dbReference>
<keyword evidence="3" id="KW-1185">Reference proteome</keyword>
<dbReference type="STRING" id="1173061.A0A0J9XIF5"/>
<dbReference type="Pfam" id="PF02752">
    <property type="entry name" value="Arrestin_C"/>
    <property type="match status" value="1"/>
</dbReference>
<proteinExistence type="predicted"/>
<dbReference type="AlphaFoldDB" id="A0A0J9XIF5"/>
<sequence>MTLPVKIKVKGLPNQDIVRGFPGIPATCPRLEGKVELRTYNLNVMNISNVKIALYRIDAVQSTSINSSRREQSYKVGDDQHLYQAPPGKKAEEFMGMDLPFRVLLPKSQPGSISLAKGAVETTYRLYVSVTLARSQKPVFEYFPVRIKRYDKLSLFRKYSTPREGKVVSPDHIVDLDYLLNQTSFGPGDTITGHVRIKPNPDWPTRSRKVKIQKLSVQIVELITFTLEGEQPVEKKRKFEKHVLAQDIRLSEVAGKLHKIVIDFPSSEIRNRDGVVPQQDQSLPLDSCNGFTTTTQTYKIEYFVVIKANFSHCKDVSIDQPIVVTPFDHVMCMSLKKAIEDAVAEAKLLEPNILFSEPRLYRPHDMNSYMLYGVQRVGSLSSSAKPKVVIR</sequence>
<protein>
    <recommendedName>
        <fullName evidence="1">Arrestin C-terminal-like domain-containing protein</fullName>
    </recommendedName>
</protein>
<evidence type="ECO:0000259" key="1">
    <source>
        <dbReference type="SMART" id="SM01017"/>
    </source>
</evidence>
<dbReference type="SUPFAM" id="SSF81296">
    <property type="entry name" value="E set domains"/>
    <property type="match status" value="1"/>
</dbReference>
<dbReference type="InterPro" id="IPR014752">
    <property type="entry name" value="Arrestin-like_C"/>
</dbReference>
<name>A0A0J9XIF5_GEOCN</name>
<dbReference type="InterPro" id="IPR014756">
    <property type="entry name" value="Ig_E-set"/>
</dbReference>
<dbReference type="Proteomes" id="UP000242525">
    <property type="component" value="Unassembled WGS sequence"/>
</dbReference>
<dbReference type="PANTHER" id="PTHR36419:SF1">
    <property type="entry name" value="RHO1 GEF LOCALIZING PROTEIN 1"/>
    <property type="match status" value="1"/>
</dbReference>
<feature type="domain" description="Arrestin C-terminal-like" evidence="1">
    <location>
        <begin position="170"/>
        <end position="327"/>
    </location>
</feature>
<dbReference type="EMBL" id="CCBN010000019">
    <property type="protein sequence ID" value="CDO57213.1"/>
    <property type="molecule type" value="Genomic_DNA"/>
</dbReference>
<evidence type="ECO:0000313" key="3">
    <source>
        <dbReference type="Proteomes" id="UP000242525"/>
    </source>
</evidence>
<dbReference type="PANTHER" id="PTHR36419">
    <property type="entry name" value="ARRESTIN FAMILY PROTEIN 1"/>
    <property type="match status" value="1"/>
</dbReference>
<dbReference type="InterPro" id="IPR011022">
    <property type="entry name" value="Arrestin_C-like"/>
</dbReference>